<keyword evidence="3" id="KW-1185">Reference proteome</keyword>
<dbReference type="Gene3D" id="3.40.50.450">
    <property type="match status" value="1"/>
</dbReference>
<sequence>MPRLPLIYLAGDLVFRPDALRLFERMRAICAGLGLQGLAPFDGQEAVRHLPPGPDTTLAIVRADRDLMDRCDAGLFCLDPFRRGADMDPGTAVEIGYMAARNKQLEGYTVDGRAYPEKVADYMRRHWNQALRPRDRADDAGAGGASGALEDPDGILAHSDGLVQNGMTEGFIRLSGGAVHVRDELLDAFAAAAAALRKRLA</sequence>
<dbReference type="Proteomes" id="UP001524547">
    <property type="component" value="Unassembled WGS sequence"/>
</dbReference>
<accession>A0ABT1VSW4</accession>
<evidence type="ECO:0000313" key="3">
    <source>
        <dbReference type="Proteomes" id="UP001524547"/>
    </source>
</evidence>
<dbReference type="SUPFAM" id="SSF52309">
    <property type="entry name" value="N-(deoxy)ribosyltransferase-like"/>
    <property type="match status" value="1"/>
</dbReference>
<evidence type="ECO:0000256" key="1">
    <source>
        <dbReference type="SAM" id="MobiDB-lite"/>
    </source>
</evidence>
<protein>
    <submittedName>
        <fullName evidence="2">Nucleoside 2-deoxyribosyltransferase</fullName>
    </submittedName>
</protein>
<organism evidence="2 3">
    <name type="scientific">Rhizosaccharibacter radicis</name>
    <dbReference type="NCBI Taxonomy" id="2782605"/>
    <lineage>
        <taxon>Bacteria</taxon>
        <taxon>Pseudomonadati</taxon>
        <taxon>Pseudomonadota</taxon>
        <taxon>Alphaproteobacteria</taxon>
        <taxon>Acetobacterales</taxon>
        <taxon>Acetobacteraceae</taxon>
        <taxon>Rhizosaccharibacter</taxon>
    </lineage>
</organism>
<comment type="caution">
    <text evidence="2">The sequence shown here is derived from an EMBL/GenBank/DDBJ whole genome shotgun (WGS) entry which is preliminary data.</text>
</comment>
<dbReference type="PANTHER" id="PTHR15364">
    <property type="entry name" value="2'-DEOXYNUCLEOSIDE 5'-PHOSPHATE N-HYDROLASE 1"/>
    <property type="match status" value="1"/>
</dbReference>
<gene>
    <name evidence="2" type="ORF">NFI88_01105</name>
</gene>
<dbReference type="EMBL" id="JAMZEJ010000001">
    <property type="protein sequence ID" value="MCQ8239437.1"/>
    <property type="molecule type" value="Genomic_DNA"/>
</dbReference>
<dbReference type="Pfam" id="PF05014">
    <property type="entry name" value="Nuc_deoxyrib_tr"/>
    <property type="match status" value="1"/>
</dbReference>
<dbReference type="InterPro" id="IPR007710">
    <property type="entry name" value="Nucleoside_deoxyribTrfase"/>
</dbReference>
<dbReference type="RefSeq" id="WP_422918175.1">
    <property type="nucleotide sequence ID" value="NZ_JAMZEJ010000001.1"/>
</dbReference>
<dbReference type="InterPro" id="IPR051239">
    <property type="entry name" value="2'-dNMP_N-hydrolase"/>
</dbReference>
<name>A0ABT1VSW4_9PROT</name>
<proteinExistence type="predicted"/>
<dbReference type="PANTHER" id="PTHR15364:SF0">
    <property type="entry name" value="2'-DEOXYNUCLEOSIDE 5'-PHOSPHATE N-HYDROLASE 1"/>
    <property type="match status" value="1"/>
</dbReference>
<feature type="region of interest" description="Disordered" evidence="1">
    <location>
        <begin position="131"/>
        <end position="153"/>
    </location>
</feature>
<reference evidence="2 3" key="1">
    <citation type="submission" date="2022-06" db="EMBL/GenBank/DDBJ databases">
        <title>Rhizosaccharibacter gen. nov. sp. nov. KSS12, endophytic bacteria isolated from sugarcane.</title>
        <authorList>
            <person name="Pitiwittayakul N."/>
        </authorList>
    </citation>
    <scope>NUCLEOTIDE SEQUENCE [LARGE SCALE GENOMIC DNA]</scope>
    <source>
        <strain evidence="2 3">KSS12</strain>
    </source>
</reference>
<evidence type="ECO:0000313" key="2">
    <source>
        <dbReference type="EMBL" id="MCQ8239437.1"/>
    </source>
</evidence>